<keyword evidence="8" id="KW-1185">Reference proteome</keyword>
<evidence type="ECO:0008006" key="9">
    <source>
        <dbReference type="Google" id="ProtNLM"/>
    </source>
</evidence>
<dbReference type="EMBL" id="MRZV01000749">
    <property type="protein sequence ID" value="PIK44844.1"/>
    <property type="molecule type" value="Genomic_DNA"/>
</dbReference>
<feature type="region of interest" description="Disordered" evidence="6">
    <location>
        <begin position="1"/>
        <end position="21"/>
    </location>
</feature>
<proteinExistence type="inferred from homology"/>
<evidence type="ECO:0000313" key="8">
    <source>
        <dbReference type="Proteomes" id="UP000230750"/>
    </source>
</evidence>
<evidence type="ECO:0000256" key="6">
    <source>
        <dbReference type="SAM" id="MobiDB-lite"/>
    </source>
</evidence>
<organism evidence="7 8">
    <name type="scientific">Stichopus japonicus</name>
    <name type="common">Sea cucumber</name>
    <dbReference type="NCBI Taxonomy" id="307972"/>
    <lineage>
        <taxon>Eukaryota</taxon>
        <taxon>Metazoa</taxon>
        <taxon>Echinodermata</taxon>
        <taxon>Eleutherozoa</taxon>
        <taxon>Echinozoa</taxon>
        <taxon>Holothuroidea</taxon>
        <taxon>Aspidochirotacea</taxon>
        <taxon>Aspidochirotida</taxon>
        <taxon>Stichopodidae</taxon>
        <taxon>Apostichopus</taxon>
    </lineage>
</organism>
<comment type="subcellular location">
    <subcellularLocation>
        <location evidence="1">Nucleus</location>
    </subcellularLocation>
</comment>
<dbReference type="PANTHER" id="PTHR45973:SF23">
    <property type="entry name" value="PROTEIN PHOSPHATASE 1 REGULATORY SUBUNIT 7"/>
    <property type="match status" value="1"/>
</dbReference>
<dbReference type="Pfam" id="PF12799">
    <property type="entry name" value="LRR_4"/>
    <property type="match status" value="3"/>
</dbReference>
<dbReference type="InterPro" id="IPR003591">
    <property type="entry name" value="Leu-rich_rpt_typical-subtyp"/>
</dbReference>
<reference evidence="7 8" key="1">
    <citation type="journal article" date="2017" name="PLoS Biol.">
        <title>The sea cucumber genome provides insights into morphological evolution and visceral regeneration.</title>
        <authorList>
            <person name="Zhang X."/>
            <person name="Sun L."/>
            <person name="Yuan J."/>
            <person name="Sun Y."/>
            <person name="Gao Y."/>
            <person name="Zhang L."/>
            <person name="Li S."/>
            <person name="Dai H."/>
            <person name="Hamel J.F."/>
            <person name="Liu C."/>
            <person name="Yu Y."/>
            <person name="Liu S."/>
            <person name="Lin W."/>
            <person name="Guo K."/>
            <person name="Jin S."/>
            <person name="Xu P."/>
            <person name="Storey K.B."/>
            <person name="Huan P."/>
            <person name="Zhang T."/>
            <person name="Zhou Y."/>
            <person name="Zhang J."/>
            <person name="Lin C."/>
            <person name="Li X."/>
            <person name="Xing L."/>
            <person name="Huo D."/>
            <person name="Sun M."/>
            <person name="Wang L."/>
            <person name="Mercier A."/>
            <person name="Li F."/>
            <person name="Yang H."/>
            <person name="Xiang J."/>
        </authorList>
    </citation>
    <scope>NUCLEOTIDE SEQUENCE [LARGE SCALE GENOMIC DNA]</scope>
    <source>
        <strain evidence="7">Shaxun</strain>
        <tissue evidence="7">Muscle</tissue>
    </source>
</reference>
<dbReference type="InterPro" id="IPR025875">
    <property type="entry name" value="Leu-rich_rpt_4"/>
</dbReference>
<comment type="caution">
    <text evidence="7">The sequence shown here is derived from an EMBL/GenBank/DDBJ whole genome shotgun (WGS) entry which is preliminary data.</text>
</comment>
<dbReference type="GO" id="GO:0005634">
    <property type="term" value="C:nucleus"/>
    <property type="evidence" value="ECO:0007669"/>
    <property type="project" value="UniProtKB-SubCell"/>
</dbReference>
<dbReference type="SMART" id="SM00369">
    <property type="entry name" value="LRR_TYP"/>
    <property type="match status" value="6"/>
</dbReference>
<evidence type="ECO:0000256" key="4">
    <source>
        <dbReference type="ARBA" id="ARBA00023242"/>
    </source>
</evidence>
<evidence type="ECO:0000256" key="1">
    <source>
        <dbReference type="ARBA" id="ARBA00004123"/>
    </source>
</evidence>
<dbReference type="FunFam" id="3.80.10.10:FF:000055">
    <property type="entry name" value="Protein phosphatase 1 regulatory subunit 7"/>
    <property type="match status" value="1"/>
</dbReference>
<protein>
    <recommendedName>
        <fullName evidence="9">Protein phosphatase 1 regulatory subunit 7</fullName>
    </recommendedName>
</protein>
<accession>A0A2G8KA15</accession>
<evidence type="ECO:0000313" key="7">
    <source>
        <dbReference type="EMBL" id="PIK44844.1"/>
    </source>
</evidence>
<dbReference type="InterPro" id="IPR050576">
    <property type="entry name" value="Cilia_flagella_integrity"/>
</dbReference>
<dbReference type="OrthoDB" id="7451790at2759"/>
<feature type="compositionally biased region" description="Low complexity" evidence="6">
    <location>
        <begin position="86"/>
        <end position="95"/>
    </location>
</feature>
<dbReference type="Proteomes" id="UP000230750">
    <property type="component" value="Unassembled WGS sequence"/>
</dbReference>
<feature type="region of interest" description="Disordered" evidence="6">
    <location>
        <begin position="84"/>
        <end position="145"/>
    </location>
</feature>
<dbReference type="SUPFAM" id="SSF52058">
    <property type="entry name" value="L domain-like"/>
    <property type="match status" value="1"/>
</dbReference>
<feature type="compositionally biased region" description="Acidic residues" evidence="6">
    <location>
        <begin position="132"/>
        <end position="141"/>
    </location>
</feature>
<dbReference type="InterPro" id="IPR032675">
    <property type="entry name" value="LRR_dom_sf"/>
</dbReference>
<sequence length="441" mass="50563">MADLKRTDTRPNQRHAQQSDDLQHCTHVWVRVDSVKRPLQPPYRGPFRVISRGDKTFVLDINCKHEQVSIDRLKVAYAEDDELVEPTEPLTLPTPSFENDELSTKTRHSNDTPTGLIQPDPKPKTVTRSDASDESNDEEESGGVQIIPGAALPNVELDPEAIDVDLIHRRIDAIQGFEILQKVETLCLRQNDIKRIEGLDTLSTLTELDLYDNKLTKIENLGNLINLQQLDLSFNKIRKIENLEALVNLIKLFLVHNKISEIQNLRDFSQLTMLELGDNRIRKLENLEALVNLESLFIGKNKISKLENLGQLKKLKLLSIQSNRIIKIENLGELESLEELYLSHNSIEVIENLDENVKLTTLDLAGNKIKRLSNLSKLTALEEFWFNSNLLEHWPDIDELKFATRIQTVYFEHNPIQKDPMYRKKIKLSLPSLTQIDATLV</sequence>
<dbReference type="PROSITE" id="PS51450">
    <property type="entry name" value="LRR"/>
    <property type="match status" value="9"/>
</dbReference>
<dbReference type="SMART" id="SM00365">
    <property type="entry name" value="LRR_SD22"/>
    <property type="match status" value="10"/>
</dbReference>
<comment type="similarity">
    <text evidence="5">Belongs to the SDS22 family.</text>
</comment>
<dbReference type="AlphaFoldDB" id="A0A2G8KA15"/>
<dbReference type="PANTHER" id="PTHR45973">
    <property type="entry name" value="PROTEIN PHOSPHATASE 1 REGULATORY SUBUNIT SDS22-RELATED"/>
    <property type="match status" value="1"/>
</dbReference>
<dbReference type="Gene3D" id="3.80.10.10">
    <property type="entry name" value="Ribonuclease Inhibitor"/>
    <property type="match status" value="2"/>
</dbReference>
<gene>
    <name evidence="7" type="ORF">BSL78_18292</name>
</gene>
<evidence type="ECO:0000256" key="2">
    <source>
        <dbReference type="ARBA" id="ARBA00022614"/>
    </source>
</evidence>
<dbReference type="Pfam" id="PF00560">
    <property type="entry name" value="LRR_1"/>
    <property type="match status" value="1"/>
</dbReference>
<keyword evidence="2" id="KW-0433">Leucine-rich repeat</keyword>
<dbReference type="InterPro" id="IPR001611">
    <property type="entry name" value="Leu-rich_rpt"/>
</dbReference>
<name>A0A2G8KA15_STIJA</name>
<keyword evidence="4" id="KW-0539">Nucleus</keyword>
<evidence type="ECO:0000256" key="5">
    <source>
        <dbReference type="ARBA" id="ARBA00023460"/>
    </source>
</evidence>
<keyword evidence="3" id="KW-0677">Repeat</keyword>
<evidence type="ECO:0000256" key="3">
    <source>
        <dbReference type="ARBA" id="ARBA00022737"/>
    </source>
</evidence>
<dbReference type="STRING" id="307972.A0A2G8KA15"/>